<feature type="domain" description="Major facilitator superfamily (MFS) profile" evidence="9">
    <location>
        <begin position="73"/>
        <end position="455"/>
    </location>
</feature>
<keyword evidence="6 8" id="KW-0472">Membrane</keyword>
<proteinExistence type="inferred from homology"/>
<feature type="transmembrane region" description="Helical" evidence="8">
    <location>
        <begin position="401"/>
        <end position="423"/>
    </location>
</feature>
<dbReference type="AlphaFoldDB" id="U4LI82"/>
<name>U4LI82_PYROM</name>
<evidence type="ECO:0000256" key="7">
    <source>
        <dbReference type="SAM" id="MobiDB-lite"/>
    </source>
</evidence>
<dbReference type="InterPro" id="IPR020846">
    <property type="entry name" value="MFS_dom"/>
</dbReference>
<dbReference type="OrthoDB" id="5667at2759"/>
<feature type="compositionally biased region" description="Polar residues" evidence="7">
    <location>
        <begin position="1"/>
        <end position="10"/>
    </location>
</feature>
<dbReference type="InterPro" id="IPR011701">
    <property type="entry name" value="MFS"/>
</dbReference>
<dbReference type="InterPro" id="IPR050327">
    <property type="entry name" value="Proton-linked_MCT"/>
</dbReference>
<evidence type="ECO:0000256" key="8">
    <source>
        <dbReference type="SAM" id="Phobius"/>
    </source>
</evidence>
<dbReference type="PANTHER" id="PTHR11360">
    <property type="entry name" value="MONOCARBOXYLATE TRANSPORTER"/>
    <property type="match status" value="1"/>
</dbReference>
<feature type="transmembrane region" description="Helical" evidence="8">
    <location>
        <begin position="429"/>
        <end position="451"/>
    </location>
</feature>
<evidence type="ECO:0000256" key="1">
    <source>
        <dbReference type="ARBA" id="ARBA00004141"/>
    </source>
</evidence>
<feature type="transmembrane region" description="Helical" evidence="8">
    <location>
        <begin position="313"/>
        <end position="332"/>
    </location>
</feature>
<evidence type="ECO:0000313" key="10">
    <source>
        <dbReference type="EMBL" id="CCX31794.1"/>
    </source>
</evidence>
<dbReference type="PROSITE" id="PS50850">
    <property type="entry name" value="MFS"/>
    <property type="match status" value="1"/>
</dbReference>
<evidence type="ECO:0000256" key="4">
    <source>
        <dbReference type="ARBA" id="ARBA00022692"/>
    </source>
</evidence>
<comment type="subcellular location">
    <subcellularLocation>
        <location evidence="1">Membrane</location>
        <topology evidence="1">Multi-pass membrane protein</topology>
    </subcellularLocation>
</comment>
<dbReference type="EMBL" id="HF935650">
    <property type="protein sequence ID" value="CCX31794.1"/>
    <property type="molecule type" value="Genomic_DNA"/>
</dbReference>
<dbReference type="Pfam" id="PF07690">
    <property type="entry name" value="MFS_1"/>
    <property type="match status" value="1"/>
</dbReference>
<organism evidence="10 11">
    <name type="scientific">Pyronema omphalodes (strain CBS 100304)</name>
    <name type="common">Pyronema confluens</name>
    <dbReference type="NCBI Taxonomy" id="1076935"/>
    <lineage>
        <taxon>Eukaryota</taxon>
        <taxon>Fungi</taxon>
        <taxon>Dikarya</taxon>
        <taxon>Ascomycota</taxon>
        <taxon>Pezizomycotina</taxon>
        <taxon>Pezizomycetes</taxon>
        <taxon>Pezizales</taxon>
        <taxon>Pyronemataceae</taxon>
        <taxon>Pyronema</taxon>
    </lineage>
</organism>
<dbReference type="eggNOG" id="KOG2504">
    <property type="taxonomic scope" value="Eukaryota"/>
</dbReference>
<protein>
    <submittedName>
        <fullName evidence="10">Similar to Riboflavin transporter MCH5 acc. no. Q08777</fullName>
    </submittedName>
</protein>
<dbReference type="GO" id="GO:0022857">
    <property type="term" value="F:transmembrane transporter activity"/>
    <property type="evidence" value="ECO:0007669"/>
    <property type="project" value="InterPro"/>
</dbReference>
<reference evidence="10 11" key="1">
    <citation type="journal article" date="2013" name="PLoS Genet.">
        <title>The genome and development-dependent transcriptomes of Pyronema confluens: a window into fungal evolution.</title>
        <authorList>
            <person name="Traeger S."/>
            <person name="Altegoer F."/>
            <person name="Freitag M."/>
            <person name="Gabaldon T."/>
            <person name="Kempken F."/>
            <person name="Kumar A."/>
            <person name="Marcet-Houben M."/>
            <person name="Poggeler S."/>
            <person name="Stajich J.E."/>
            <person name="Nowrousian M."/>
        </authorList>
    </citation>
    <scope>NUCLEOTIDE SEQUENCE [LARGE SCALE GENOMIC DNA]</scope>
    <source>
        <strain evidence="11">CBS 100304</strain>
        <tissue evidence="10">Vegetative mycelium</tissue>
    </source>
</reference>
<feature type="transmembrane region" description="Helical" evidence="8">
    <location>
        <begin position="339"/>
        <end position="358"/>
    </location>
</feature>
<gene>
    <name evidence="10" type="ORF">PCON_11438</name>
</gene>
<dbReference type="PANTHER" id="PTHR11360:SF224">
    <property type="entry name" value="MAJOR FACILITATOR SUPERFAMILY (MFS) PROFILE DOMAIN-CONTAINING PROTEIN-RELATED"/>
    <property type="match status" value="1"/>
</dbReference>
<evidence type="ECO:0000313" key="11">
    <source>
        <dbReference type="Proteomes" id="UP000018144"/>
    </source>
</evidence>
<comment type="similarity">
    <text evidence="2">Belongs to the major facilitator superfamily. Monocarboxylate porter (TC 2.A.1.13) family.</text>
</comment>
<evidence type="ECO:0000256" key="3">
    <source>
        <dbReference type="ARBA" id="ARBA00022448"/>
    </source>
</evidence>
<feature type="transmembrane region" description="Helical" evidence="8">
    <location>
        <begin position="71"/>
        <end position="99"/>
    </location>
</feature>
<feature type="transmembrane region" description="Helical" evidence="8">
    <location>
        <begin position="111"/>
        <end position="134"/>
    </location>
</feature>
<dbReference type="CDD" id="cd17352">
    <property type="entry name" value="MFS_MCT_SLC16"/>
    <property type="match status" value="1"/>
</dbReference>
<dbReference type="GO" id="GO:0016020">
    <property type="term" value="C:membrane"/>
    <property type="evidence" value="ECO:0007669"/>
    <property type="project" value="UniProtKB-SubCell"/>
</dbReference>
<feature type="region of interest" description="Disordered" evidence="7">
    <location>
        <begin position="1"/>
        <end position="45"/>
    </location>
</feature>
<evidence type="ECO:0000256" key="6">
    <source>
        <dbReference type="ARBA" id="ARBA00023136"/>
    </source>
</evidence>
<dbReference type="OMA" id="NWAVTRI"/>
<keyword evidence="5 8" id="KW-1133">Transmembrane helix</keyword>
<evidence type="ECO:0000256" key="2">
    <source>
        <dbReference type="ARBA" id="ARBA00006727"/>
    </source>
</evidence>
<feature type="transmembrane region" description="Helical" evidence="8">
    <location>
        <begin position="166"/>
        <end position="186"/>
    </location>
</feature>
<dbReference type="InterPro" id="IPR036259">
    <property type="entry name" value="MFS_trans_sf"/>
</dbReference>
<keyword evidence="3" id="KW-0813">Transport</keyword>
<evidence type="ECO:0000259" key="9">
    <source>
        <dbReference type="PROSITE" id="PS50850"/>
    </source>
</evidence>
<accession>U4LI82</accession>
<feature type="transmembrane region" description="Helical" evidence="8">
    <location>
        <begin position="271"/>
        <end position="293"/>
    </location>
</feature>
<evidence type="ECO:0000256" key="5">
    <source>
        <dbReference type="ARBA" id="ARBA00022989"/>
    </source>
</evidence>
<feature type="transmembrane region" description="Helical" evidence="8">
    <location>
        <begin position="198"/>
        <end position="218"/>
    </location>
</feature>
<feature type="transmembrane region" description="Helical" evidence="8">
    <location>
        <begin position="141"/>
        <end position="160"/>
    </location>
</feature>
<feature type="transmembrane region" description="Helical" evidence="8">
    <location>
        <begin position="364"/>
        <end position="389"/>
    </location>
</feature>
<dbReference type="Gene3D" id="1.20.1250.20">
    <property type="entry name" value="MFS general substrate transporter like domains"/>
    <property type="match status" value="2"/>
</dbReference>
<dbReference type="SUPFAM" id="SSF103473">
    <property type="entry name" value="MFS general substrate transporter"/>
    <property type="match status" value="1"/>
</dbReference>
<dbReference type="Proteomes" id="UP000018144">
    <property type="component" value="Unassembled WGS sequence"/>
</dbReference>
<keyword evidence="4 8" id="KW-0812">Transmembrane</keyword>
<keyword evidence="11" id="KW-1185">Reference proteome</keyword>
<sequence>MFRGTDSTPAGPSAAASVMTDEEKQEISSIASVKDAEVTEESGDNVDKLERHESYISVHDPRSFPDGGLQAWLCVFGGFCCLFCSFGWVNVIGIFQGYYQSNQLKAYSPSTVSWISSLETFFMFFCGIFVGRLFDAYGPRYILLAGTFLHVFGLMMASISTEYWHFLLAQGICSAIGASMIFYPAMSCVSTWFFKKRAFALGIMASGSSLGGVIFPIMIRRLIILVGFGWSMRITAFLILGMMVMANLTLKSRLQPKGSTPWKITDFTRQFSDLPYCLLVGASFLFFFGMFLPFNFLPLYGQKHGMSPDLSNYLISILNAASIFGRIIPGYMGDKLGRFNMMIFIAYLSAILVFALWIPSTGSIAIIFFAALYGFSTGAFVSLAPALVAQISDIREFGARSGALFAVVSFGALTGNPIAGAIMSKYNGGYLGAQIFAGAMLMAASTAFLLARFRLGGGIRAVV</sequence>
<feature type="transmembrane region" description="Helical" evidence="8">
    <location>
        <begin position="230"/>
        <end position="250"/>
    </location>
</feature>